<feature type="transmembrane region" description="Helical" evidence="5">
    <location>
        <begin position="20"/>
        <end position="37"/>
    </location>
</feature>
<dbReference type="PANTHER" id="PTHR30371">
    <property type="entry name" value="SEC-INDEPENDENT PROTEIN TRANSLOCASE PROTEIN TATC"/>
    <property type="match status" value="1"/>
</dbReference>
<dbReference type="Proteomes" id="UP000031449">
    <property type="component" value="Chromosome"/>
</dbReference>
<keyword evidence="5" id="KW-0813">Transport</keyword>
<evidence type="ECO:0000256" key="1">
    <source>
        <dbReference type="ARBA" id="ARBA00004141"/>
    </source>
</evidence>
<keyword evidence="5" id="KW-0653">Protein transport</keyword>
<evidence type="ECO:0000256" key="4">
    <source>
        <dbReference type="ARBA" id="ARBA00023136"/>
    </source>
</evidence>
<evidence type="ECO:0000256" key="2">
    <source>
        <dbReference type="ARBA" id="ARBA00022692"/>
    </source>
</evidence>
<dbReference type="GO" id="GO:0065002">
    <property type="term" value="P:intracellular protein transmembrane transport"/>
    <property type="evidence" value="ECO:0007669"/>
    <property type="project" value="TreeGrafter"/>
</dbReference>
<dbReference type="GO" id="GO:0043953">
    <property type="term" value="P:protein transport by the Tat complex"/>
    <property type="evidence" value="ECO:0007669"/>
    <property type="project" value="UniProtKB-UniRule"/>
</dbReference>
<dbReference type="Pfam" id="PF00902">
    <property type="entry name" value="TatC"/>
    <property type="match status" value="1"/>
</dbReference>
<keyword evidence="6" id="KW-0175">Coiled coil</keyword>
<name>A0A0B5ANC8_9BACL</name>
<dbReference type="STRING" id="1508404.JMA_08500"/>
<protein>
    <recommendedName>
        <fullName evidence="5">Sec-independent protein translocase protein TatC</fullName>
    </recommendedName>
</protein>
<feature type="transmembrane region" description="Helical" evidence="5">
    <location>
        <begin position="111"/>
        <end position="134"/>
    </location>
</feature>
<dbReference type="InterPro" id="IPR002033">
    <property type="entry name" value="TatC"/>
</dbReference>
<reference evidence="7 8" key="1">
    <citation type="submission" date="2014-08" db="EMBL/GenBank/DDBJ databases">
        <title>Complete genome of a marine bacteria Jeotgalibacillus malaysiensis.</title>
        <authorList>
            <person name="Yaakop A.S."/>
            <person name="Chan K.-G."/>
            <person name="Goh K.M."/>
        </authorList>
    </citation>
    <scope>NUCLEOTIDE SEQUENCE [LARGE SCALE GENOMIC DNA]</scope>
    <source>
        <strain evidence="7 8">D5</strain>
    </source>
</reference>
<organism evidence="7 8">
    <name type="scientific">Jeotgalibacillus malaysiensis</name>
    <dbReference type="NCBI Taxonomy" id="1508404"/>
    <lineage>
        <taxon>Bacteria</taxon>
        <taxon>Bacillati</taxon>
        <taxon>Bacillota</taxon>
        <taxon>Bacilli</taxon>
        <taxon>Bacillales</taxon>
        <taxon>Caryophanaceae</taxon>
        <taxon>Jeotgalibacillus</taxon>
    </lineage>
</organism>
<dbReference type="OrthoDB" id="9777044at2"/>
<feature type="transmembrane region" description="Helical" evidence="5">
    <location>
        <begin position="210"/>
        <end position="230"/>
    </location>
</feature>
<keyword evidence="8" id="KW-1185">Reference proteome</keyword>
<gene>
    <name evidence="5" type="primary">tatC</name>
    <name evidence="7" type="ORF">JMA_08500</name>
</gene>
<dbReference type="HAMAP" id="MF_00902">
    <property type="entry name" value="TatC"/>
    <property type="match status" value="1"/>
</dbReference>
<dbReference type="GO" id="GO:0009977">
    <property type="term" value="F:proton motive force dependent protein transmembrane transporter activity"/>
    <property type="evidence" value="ECO:0007669"/>
    <property type="project" value="TreeGrafter"/>
</dbReference>
<dbReference type="EMBL" id="CP009416">
    <property type="protein sequence ID" value="AJD90167.1"/>
    <property type="molecule type" value="Genomic_DNA"/>
</dbReference>
<feature type="transmembrane region" description="Helical" evidence="5">
    <location>
        <begin position="187"/>
        <end position="204"/>
    </location>
</feature>
<dbReference type="AlphaFoldDB" id="A0A0B5ANC8"/>
<evidence type="ECO:0000256" key="3">
    <source>
        <dbReference type="ARBA" id="ARBA00022989"/>
    </source>
</evidence>
<proteinExistence type="inferred from homology"/>
<evidence type="ECO:0000313" key="8">
    <source>
        <dbReference type="Proteomes" id="UP000031449"/>
    </source>
</evidence>
<feature type="transmembrane region" description="Helical" evidence="5">
    <location>
        <begin position="154"/>
        <end position="175"/>
    </location>
</feature>
<comment type="function">
    <text evidence="5">Part of the twin-arginine translocation (Tat) system that transports large folded proteins containing a characteristic twin-arginine motif in their signal peptide across membranes.</text>
</comment>
<keyword evidence="5" id="KW-1003">Cell membrane</keyword>
<keyword evidence="2 5" id="KW-0812">Transmembrane</keyword>
<comment type="subunit">
    <text evidence="5">Forms a complex with TatA.</text>
</comment>
<dbReference type="PRINTS" id="PR01840">
    <property type="entry name" value="TATCFAMILY"/>
</dbReference>
<dbReference type="GO" id="GO:0033281">
    <property type="term" value="C:TAT protein transport complex"/>
    <property type="evidence" value="ECO:0007669"/>
    <property type="project" value="UniProtKB-UniRule"/>
</dbReference>
<dbReference type="HOGENOM" id="CLU_031942_3_1_9"/>
<feature type="coiled-coil region" evidence="6">
    <location>
        <begin position="230"/>
        <end position="269"/>
    </location>
</feature>
<accession>A0A0B5ANC8</accession>
<feature type="transmembrane region" description="Helical" evidence="5">
    <location>
        <begin position="66"/>
        <end position="91"/>
    </location>
</feature>
<comment type="similarity">
    <text evidence="5">Belongs to the TatC family.</text>
</comment>
<keyword evidence="3 5" id="KW-1133">Transmembrane helix</keyword>
<keyword evidence="4 5" id="KW-0472">Membrane</keyword>
<sequence>MNQQDMTVHEHIGEIRKRLIIVVVFFVISMVGGFFLAEPLMKFLQSSDEAASMTLNAFRVTDPVKIYFQIIMFTALIMTAPVILYQLWAFISPGLHDRERKVTLSYIPASVILFLAGLAFAYFILFPFVVRFMMNLSNNLEIEQVIGINEFFQFLFQMTIPFGFLFQLPVIMLFVTRLGIVTPMFLASIRKYAYFGLLVVAAFVTPPDIFSHMIVTVPLILLYEISLWIAKIGYKKAQKAEAEQRELEEQERRERIDRELAKKEELKENSGE</sequence>
<dbReference type="PANTHER" id="PTHR30371:SF0">
    <property type="entry name" value="SEC-INDEPENDENT PROTEIN TRANSLOCASE PROTEIN TATC, CHLOROPLASTIC-RELATED"/>
    <property type="match status" value="1"/>
</dbReference>
<evidence type="ECO:0000256" key="6">
    <source>
        <dbReference type="SAM" id="Coils"/>
    </source>
</evidence>
<keyword evidence="5" id="KW-0811">Translocation</keyword>
<comment type="subcellular location">
    <subcellularLocation>
        <location evidence="5">Cell membrane</location>
        <topology evidence="5">Multi-pass membrane protein</topology>
    </subcellularLocation>
    <subcellularLocation>
        <location evidence="1">Membrane</location>
        <topology evidence="1">Multi-pass membrane protein</topology>
    </subcellularLocation>
</comment>
<dbReference type="KEGG" id="jeo:JMA_08500"/>
<dbReference type="NCBIfam" id="TIGR00945">
    <property type="entry name" value="tatC"/>
    <property type="match status" value="1"/>
</dbReference>
<evidence type="ECO:0000256" key="5">
    <source>
        <dbReference type="HAMAP-Rule" id="MF_00902"/>
    </source>
</evidence>
<evidence type="ECO:0000313" key="7">
    <source>
        <dbReference type="EMBL" id="AJD90167.1"/>
    </source>
</evidence>